<feature type="transmembrane region" description="Helical" evidence="1">
    <location>
        <begin position="26"/>
        <end position="43"/>
    </location>
</feature>
<comment type="caution">
    <text evidence="2">The sequence shown here is derived from an EMBL/GenBank/DDBJ whole genome shotgun (WGS) entry which is preliminary data.</text>
</comment>
<dbReference type="EMBL" id="VFOW01000001">
    <property type="protein sequence ID" value="TQL76080.1"/>
    <property type="molecule type" value="Genomic_DNA"/>
</dbReference>
<keyword evidence="1" id="KW-1133">Transmembrane helix</keyword>
<dbReference type="AlphaFoldDB" id="A0A543AU09"/>
<proteinExistence type="predicted"/>
<keyword evidence="3" id="KW-1185">Reference proteome</keyword>
<accession>A0A543AU09</accession>
<feature type="transmembrane region" description="Helical" evidence="1">
    <location>
        <begin position="202"/>
        <end position="227"/>
    </location>
</feature>
<protein>
    <submittedName>
        <fullName evidence="2">Putative membrane protein DUF2306</fullName>
    </submittedName>
</protein>
<dbReference type="InParanoid" id="A0A543AU09"/>
<feature type="transmembrane region" description="Helical" evidence="1">
    <location>
        <begin position="164"/>
        <end position="190"/>
    </location>
</feature>
<dbReference type="RefSeq" id="WP_211347590.1">
    <property type="nucleotide sequence ID" value="NZ_JBHTGS010000001.1"/>
</dbReference>
<reference evidence="2 3" key="1">
    <citation type="submission" date="2019-06" db="EMBL/GenBank/DDBJ databases">
        <title>Sequencing the genomes of 1000 actinobacteria strains.</title>
        <authorList>
            <person name="Klenk H.-P."/>
        </authorList>
    </citation>
    <scope>NUCLEOTIDE SEQUENCE [LARGE SCALE GENOMIC DNA]</scope>
    <source>
        <strain evidence="2 3">DSM 45928</strain>
    </source>
</reference>
<gene>
    <name evidence="2" type="ORF">FB566_1600</name>
</gene>
<dbReference type="InterPro" id="IPR018750">
    <property type="entry name" value="DUF2306_membrane"/>
</dbReference>
<evidence type="ECO:0000313" key="3">
    <source>
        <dbReference type="Proteomes" id="UP000317043"/>
    </source>
</evidence>
<feature type="transmembrane region" description="Helical" evidence="1">
    <location>
        <begin position="102"/>
        <end position="123"/>
    </location>
</feature>
<organism evidence="2 3">
    <name type="scientific">Stackebrandtia endophytica</name>
    <dbReference type="NCBI Taxonomy" id="1496996"/>
    <lineage>
        <taxon>Bacteria</taxon>
        <taxon>Bacillati</taxon>
        <taxon>Actinomycetota</taxon>
        <taxon>Actinomycetes</taxon>
        <taxon>Glycomycetales</taxon>
        <taxon>Glycomycetaceae</taxon>
        <taxon>Stackebrandtia</taxon>
    </lineage>
</organism>
<evidence type="ECO:0000256" key="1">
    <source>
        <dbReference type="SAM" id="Phobius"/>
    </source>
</evidence>
<sequence>MTTMRVTTSTAPGKPPAHPRWWKRPWMVPLGLVAGIFLVFSVPRYLTLDPTLSRVPLEDSSPVLYPFVVGHVVFGAIAMITCCLQVWPWLRQAHPGIHRISGRIYVIAGVIPSGILALGMGFIGAFGPMVQTSNVMLSLLWLGFTFAGLRAARQRRYRQHRRWMIRSFALTMSIVINRVIGVPIGIWLFTQVDTMFDGNMDLAMMAVSGVVGWSSWTIALIAAELWLERQTPRGSRSA</sequence>
<keyword evidence="1" id="KW-0812">Transmembrane</keyword>
<feature type="transmembrane region" description="Helical" evidence="1">
    <location>
        <begin position="135"/>
        <end position="152"/>
    </location>
</feature>
<name>A0A543AU09_9ACTN</name>
<feature type="transmembrane region" description="Helical" evidence="1">
    <location>
        <begin position="63"/>
        <end position="90"/>
    </location>
</feature>
<dbReference type="Proteomes" id="UP000317043">
    <property type="component" value="Unassembled WGS sequence"/>
</dbReference>
<dbReference type="Pfam" id="PF10067">
    <property type="entry name" value="DUF2306"/>
    <property type="match status" value="1"/>
</dbReference>
<evidence type="ECO:0000313" key="2">
    <source>
        <dbReference type="EMBL" id="TQL76080.1"/>
    </source>
</evidence>
<keyword evidence="1" id="KW-0472">Membrane</keyword>